<dbReference type="EMBL" id="UINC01143298">
    <property type="protein sequence ID" value="SVD32142.1"/>
    <property type="molecule type" value="Genomic_DNA"/>
</dbReference>
<evidence type="ECO:0000313" key="1">
    <source>
        <dbReference type="EMBL" id="SVD32142.1"/>
    </source>
</evidence>
<accession>A0A382UDH0</accession>
<protein>
    <submittedName>
        <fullName evidence="1">Uncharacterized protein</fullName>
    </submittedName>
</protein>
<dbReference type="Pfam" id="PF20308">
    <property type="entry name" value="TPR-S"/>
    <property type="match status" value="1"/>
</dbReference>
<sequence>MLVEFGLGHGLVHPVKGNDDPSTPQPAGDHATAEALANVRERGDSLAGLRTVWEKRQRATWAEDVAIYRHAVGSALKLGEAFLAYDIAREGLRAFAGDVRLLQLQALALARTGATKRASAILVELREQGQEDEETFGILARTHKDFWMIAPTEEERAHHLRCSLADYLKGYECSGGYYTGINAASMALV</sequence>
<dbReference type="InterPro" id="IPR046880">
    <property type="entry name" value="TPR-S"/>
</dbReference>
<dbReference type="AlphaFoldDB" id="A0A382UDH0"/>
<gene>
    <name evidence="1" type="ORF">METZ01_LOCUS384996</name>
</gene>
<feature type="non-terminal residue" evidence="1">
    <location>
        <position position="189"/>
    </location>
</feature>
<reference evidence="1" key="1">
    <citation type="submission" date="2018-05" db="EMBL/GenBank/DDBJ databases">
        <authorList>
            <person name="Lanie J.A."/>
            <person name="Ng W.-L."/>
            <person name="Kazmierczak K.M."/>
            <person name="Andrzejewski T.M."/>
            <person name="Davidsen T.M."/>
            <person name="Wayne K.J."/>
            <person name="Tettelin H."/>
            <person name="Glass J.I."/>
            <person name="Rusch D."/>
            <person name="Podicherti R."/>
            <person name="Tsui H.-C.T."/>
            <person name="Winkler M.E."/>
        </authorList>
    </citation>
    <scope>NUCLEOTIDE SEQUENCE</scope>
</reference>
<proteinExistence type="predicted"/>
<name>A0A382UDH0_9ZZZZ</name>
<organism evidence="1">
    <name type="scientific">marine metagenome</name>
    <dbReference type="NCBI Taxonomy" id="408172"/>
    <lineage>
        <taxon>unclassified sequences</taxon>
        <taxon>metagenomes</taxon>
        <taxon>ecological metagenomes</taxon>
    </lineage>
</organism>